<evidence type="ECO:0000313" key="3">
    <source>
        <dbReference type="Proteomes" id="UP001652620"/>
    </source>
</evidence>
<protein>
    <submittedName>
        <fullName evidence="4">Transcription factor SPT20 homolog</fullName>
    </submittedName>
</protein>
<name>A0A6I9VN18_BACDO</name>
<keyword evidence="3" id="KW-1185">Reference proteome</keyword>
<proteinExistence type="predicted"/>
<dbReference type="OrthoDB" id="6611181at2759"/>
<reference evidence="4" key="1">
    <citation type="submission" date="2025-08" db="UniProtKB">
        <authorList>
            <consortium name="RefSeq"/>
        </authorList>
    </citation>
    <scope>IDENTIFICATION</scope>
    <source>
        <tissue evidence="4">Adult</tissue>
    </source>
</reference>
<dbReference type="InParanoid" id="A0A6I9VN18"/>
<organism evidence="3 4">
    <name type="scientific">Bactrocera dorsalis</name>
    <name type="common">Oriental fruit fly</name>
    <name type="synonym">Dacus dorsalis</name>
    <dbReference type="NCBI Taxonomy" id="27457"/>
    <lineage>
        <taxon>Eukaryota</taxon>
        <taxon>Metazoa</taxon>
        <taxon>Ecdysozoa</taxon>
        <taxon>Arthropoda</taxon>
        <taxon>Hexapoda</taxon>
        <taxon>Insecta</taxon>
        <taxon>Pterygota</taxon>
        <taxon>Neoptera</taxon>
        <taxon>Endopterygota</taxon>
        <taxon>Diptera</taxon>
        <taxon>Brachycera</taxon>
        <taxon>Muscomorpha</taxon>
        <taxon>Tephritoidea</taxon>
        <taxon>Tephritidae</taxon>
        <taxon>Bactrocera</taxon>
        <taxon>Bactrocera</taxon>
    </lineage>
</organism>
<accession>A0A6I9VN18</accession>
<evidence type="ECO:0000313" key="4">
    <source>
        <dbReference type="RefSeq" id="XP_011212019.2"/>
    </source>
</evidence>
<feature type="region of interest" description="Disordered" evidence="1">
    <location>
        <begin position="590"/>
        <end position="616"/>
    </location>
</feature>
<feature type="region of interest" description="Disordered" evidence="1">
    <location>
        <begin position="417"/>
        <end position="454"/>
    </location>
</feature>
<dbReference type="AlphaFoldDB" id="A0A6I9VN18"/>
<gene>
    <name evidence="4" type="primary">LOC105232111</name>
</gene>
<feature type="compositionally biased region" description="Low complexity" evidence="1">
    <location>
        <begin position="431"/>
        <end position="441"/>
    </location>
</feature>
<keyword evidence="2" id="KW-0732">Signal</keyword>
<dbReference type="RefSeq" id="XP_011212019.2">
    <property type="nucleotide sequence ID" value="XM_011213717.4"/>
</dbReference>
<dbReference type="KEGG" id="bdr:105232111"/>
<evidence type="ECO:0000256" key="1">
    <source>
        <dbReference type="SAM" id="MobiDB-lite"/>
    </source>
</evidence>
<feature type="chain" id="PRO_5047437456" evidence="2">
    <location>
        <begin position="24"/>
        <end position="717"/>
    </location>
</feature>
<dbReference type="FunCoup" id="A0A6I9VN18">
    <property type="interactions" value="2"/>
</dbReference>
<sequence>MNFQLLVITLFVALLFASSPIDGAKNGKSKAVNTTLTTTIATNDESKAVLTDNLSSDSTINNATKINDKASYPKKVHSLKKRPTKTPTSYVTASAMQNSKNKRKKVTDVTAAFKDLPADDLEFIKELDKQFQLHGEKIKIKVEHDNSTESGKQNSKRTIDGELGYGAYPAHNGYQYERPKFMFYPYSQENIPADAPGYYPPKTDVSIEPSYSYELQPQSYVQEQKHGAQQPTEVLDVPKHGAHGAHGGYEEPVIVLRIPGPTKYASHLQTLLQQYLEIRAAQYLRILEENELHKQQQQHAQQHSAQQQQQEHLLQQEHILQQQQQQQQHEQQAHFYEQQAQLQHGGAQAQAYAEPTLELQPPAHEQHAAQHAPAVNEEHGYSPEVTYAHQIAPTPQAVAYPEIDEIYQGYKGKLHAPQATLQQQQQHHEQQQQQQVEYAPQQHEEAPEPQQQLQHGPQYYVQTAPPSAIQQFYYTPNTQFGAHGSHHYQNVYFMAIAPQSGYATTHAAHAAALQHQPIYVQEEEQAQELQQQHHQHEEAPHELAAAAHVENNPRQTHTKVIYTQNSEKGAADYTGSYALPSLRPYERHSAAYHHQQQLQEQLLHEHQQQQQHEQLEQPQQFDYDAPLTHAASEHEHEHEQQRSAAIKPQPFNYHAHGAKALRRVNRKRGAPALKTTTAATTDVQDEHLQKIRKYVRENLGAQMSTAVEFKTTALVKS</sequence>
<evidence type="ECO:0000256" key="2">
    <source>
        <dbReference type="SAM" id="SignalP"/>
    </source>
</evidence>
<dbReference type="Proteomes" id="UP001652620">
    <property type="component" value="Chromosome 4"/>
</dbReference>
<dbReference type="GeneID" id="105232111"/>
<feature type="signal peptide" evidence="2">
    <location>
        <begin position="1"/>
        <end position="23"/>
    </location>
</feature>